<sequence length="703" mass="78036">MSLRLCAICHSVLTGPQCLRQERPHHQSTEDVLQAAAQGCYVCGVITRSGGWKSLADAGDPFHGIWYLSKPANLPVDWLKLTIDAMSDDDEEEDEDEGDEANDGGPTTSATSPDGSGFALPKPPAWGFLLQPVEAVRDNVSHHVPSPGGLESPGFLDLPLQWFTECDANHARCRPQKPDFYPSRVLEIVSQDVAKLVISGEDNPQGRYTSLSHCWGKAKTLKLLESNMDQLRIGIDIATLPTSYREAITVCRRFGFRYIWIDSLCIIQDSREDWARESITMKDVYENSALNIAAAAAAESSEASFLSRDPYFIRPVQVGAEWDDIPEQQYYLVDNDLHVNDLKDSPLHQRAWVLQEVFLAKRNLSLTANQLWFECPELDACETYPQGVPAALLSENINQTGVVGLPPDEATAAICRQWWGVMERYAACFLTFPGDKMIALAGIAQHFQGRLPNDTYLAAMWRSQLPLSLNWGTQKWRPCYRPDDGYRAPSWSWASIEGRVIFNHEPALVDDGTDVSTPCVVVDVAVHAVDAQQDTGFLRGGYIQIRAPLTEVGILNESLSLEISPGEWDYIEGSDEAAGNRFRGQSWTVVGFDECTPDGRNAVSYLSPLTEKACLGGQMDGLTRVREAVVADVEEGLLGYRFFALPVVRFLQAGKPFYQGIILFRRQDWPTDIYQRAGEFTAAGEVTVEALDQCSSLQLITIV</sequence>
<gene>
    <name evidence="3" type="ORF">B0H66DRAFT_507081</name>
</gene>
<evidence type="ECO:0000259" key="2">
    <source>
        <dbReference type="Pfam" id="PF06985"/>
    </source>
</evidence>
<evidence type="ECO:0000313" key="3">
    <source>
        <dbReference type="EMBL" id="KAK3331338.1"/>
    </source>
</evidence>
<dbReference type="PANTHER" id="PTHR33112">
    <property type="entry name" value="DOMAIN PROTEIN, PUTATIVE-RELATED"/>
    <property type="match status" value="1"/>
</dbReference>
<dbReference type="PANTHER" id="PTHR33112:SF11">
    <property type="entry name" value="HETEROKARYON INCOMPATIBILITY DOMAIN-CONTAINING PROTEIN"/>
    <property type="match status" value="1"/>
</dbReference>
<evidence type="ECO:0000313" key="4">
    <source>
        <dbReference type="Proteomes" id="UP001283341"/>
    </source>
</evidence>
<proteinExistence type="predicted"/>
<feature type="domain" description="Heterokaryon incompatibility" evidence="2">
    <location>
        <begin position="208"/>
        <end position="356"/>
    </location>
</feature>
<dbReference type="EMBL" id="JAUEDM010000001">
    <property type="protein sequence ID" value="KAK3331338.1"/>
    <property type="molecule type" value="Genomic_DNA"/>
</dbReference>
<name>A0AAE0MGY5_9PEZI</name>
<feature type="region of interest" description="Disordered" evidence="1">
    <location>
        <begin position="88"/>
        <end position="117"/>
    </location>
</feature>
<accession>A0AAE0MGY5</accession>
<organism evidence="3 4">
    <name type="scientific">Apodospora peruviana</name>
    <dbReference type="NCBI Taxonomy" id="516989"/>
    <lineage>
        <taxon>Eukaryota</taxon>
        <taxon>Fungi</taxon>
        <taxon>Dikarya</taxon>
        <taxon>Ascomycota</taxon>
        <taxon>Pezizomycotina</taxon>
        <taxon>Sordariomycetes</taxon>
        <taxon>Sordariomycetidae</taxon>
        <taxon>Sordariales</taxon>
        <taxon>Lasiosphaeriaceae</taxon>
        <taxon>Apodospora</taxon>
    </lineage>
</organism>
<comment type="caution">
    <text evidence="3">The sequence shown here is derived from an EMBL/GenBank/DDBJ whole genome shotgun (WGS) entry which is preliminary data.</text>
</comment>
<feature type="compositionally biased region" description="Acidic residues" evidence="1">
    <location>
        <begin position="88"/>
        <end position="102"/>
    </location>
</feature>
<reference evidence="3" key="1">
    <citation type="journal article" date="2023" name="Mol. Phylogenet. Evol.">
        <title>Genome-scale phylogeny and comparative genomics of the fungal order Sordariales.</title>
        <authorList>
            <person name="Hensen N."/>
            <person name="Bonometti L."/>
            <person name="Westerberg I."/>
            <person name="Brannstrom I.O."/>
            <person name="Guillou S."/>
            <person name="Cros-Aarteil S."/>
            <person name="Calhoun S."/>
            <person name="Haridas S."/>
            <person name="Kuo A."/>
            <person name="Mondo S."/>
            <person name="Pangilinan J."/>
            <person name="Riley R."/>
            <person name="LaButti K."/>
            <person name="Andreopoulos B."/>
            <person name="Lipzen A."/>
            <person name="Chen C."/>
            <person name="Yan M."/>
            <person name="Daum C."/>
            <person name="Ng V."/>
            <person name="Clum A."/>
            <person name="Steindorff A."/>
            <person name="Ohm R.A."/>
            <person name="Martin F."/>
            <person name="Silar P."/>
            <person name="Natvig D.O."/>
            <person name="Lalanne C."/>
            <person name="Gautier V."/>
            <person name="Ament-Velasquez S.L."/>
            <person name="Kruys A."/>
            <person name="Hutchinson M.I."/>
            <person name="Powell A.J."/>
            <person name="Barry K."/>
            <person name="Miller A.N."/>
            <person name="Grigoriev I.V."/>
            <person name="Debuchy R."/>
            <person name="Gladieux P."/>
            <person name="Hiltunen Thoren M."/>
            <person name="Johannesson H."/>
        </authorList>
    </citation>
    <scope>NUCLEOTIDE SEQUENCE</scope>
    <source>
        <strain evidence="3">CBS 118394</strain>
    </source>
</reference>
<evidence type="ECO:0000256" key="1">
    <source>
        <dbReference type="SAM" id="MobiDB-lite"/>
    </source>
</evidence>
<dbReference type="InterPro" id="IPR010730">
    <property type="entry name" value="HET"/>
</dbReference>
<dbReference type="Pfam" id="PF06985">
    <property type="entry name" value="HET"/>
    <property type="match status" value="1"/>
</dbReference>
<keyword evidence="4" id="KW-1185">Reference proteome</keyword>
<dbReference type="Proteomes" id="UP001283341">
    <property type="component" value="Unassembled WGS sequence"/>
</dbReference>
<reference evidence="3" key="2">
    <citation type="submission" date="2023-06" db="EMBL/GenBank/DDBJ databases">
        <authorList>
            <consortium name="Lawrence Berkeley National Laboratory"/>
            <person name="Haridas S."/>
            <person name="Hensen N."/>
            <person name="Bonometti L."/>
            <person name="Westerberg I."/>
            <person name="Brannstrom I.O."/>
            <person name="Guillou S."/>
            <person name="Cros-Aarteil S."/>
            <person name="Calhoun S."/>
            <person name="Kuo A."/>
            <person name="Mondo S."/>
            <person name="Pangilinan J."/>
            <person name="Riley R."/>
            <person name="Labutti K."/>
            <person name="Andreopoulos B."/>
            <person name="Lipzen A."/>
            <person name="Chen C."/>
            <person name="Yanf M."/>
            <person name="Daum C."/>
            <person name="Ng V."/>
            <person name="Clum A."/>
            <person name="Steindorff A."/>
            <person name="Ohm R."/>
            <person name="Martin F."/>
            <person name="Silar P."/>
            <person name="Natvig D."/>
            <person name="Lalanne C."/>
            <person name="Gautier V."/>
            <person name="Ament-Velasquez S.L."/>
            <person name="Kruys A."/>
            <person name="Hutchinson M.I."/>
            <person name="Powell A.J."/>
            <person name="Barry K."/>
            <person name="Miller A.N."/>
            <person name="Grigoriev I.V."/>
            <person name="Debuchy R."/>
            <person name="Gladieux P."/>
            <person name="Thoren M.H."/>
            <person name="Johannesson H."/>
        </authorList>
    </citation>
    <scope>NUCLEOTIDE SEQUENCE</scope>
    <source>
        <strain evidence="3">CBS 118394</strain>
    </source>
</reference>
<dbReference type="AlphaFoldDB" id="A0AAE0MGY5"/>
<protein>
    <submittedName>
        <fullName evidence="3">Heterokaryon incompatibility protein-domain-containing protein</fullName>
    </submittedName>
</protein>
<feature type="compositionally biased region" description="Polar residues" evidence="1">
    <location>
        <begin position="105"/>
        <end position="114"/>
    </location>
</feature>